<organism evidence="3 4">
    <name type="scientific">Parascedosporium putredinis</name>
    <dbReference type="NCBI Taxonomy" id="1442378"/>
    <lineage>
        <taxon>Eukaryota</taxon>
        <taxon>Fungi</taxon>
        <taxon>Dikarya</taxon>
        <taxon>Ascomycota</taxon>
        <taxon>Pezizomycotina</taxon>
        <taxon>Sordariomycetes</taxon>
        <taxon>Hypocreomycetidae</taxon>
        <taxon>Microascales</taxon>
        <taxon>Microascaceae</taxon>
        <taxon>Parascedosporium</taxon>
    </lineage>
</organism>
<feature type="region of interest" description="Disordered" evidence="1">
    <location>
        <begin position="1"/>
        <end position="41"/>
    </location>
</feature>
<dbReference type="EMBL" id="CALLCH030000017">
    <property type="protein sequence ID" value="CAI4218284.1"/>
    <property type="molecule type" value="Genomic_DNA"/>
</dbReference>
<accession>A0A9P1H7I2</accession>
<gene>
    <name evidence="3" type="ORF">PPNO1_LOCUS7876</name>
</gene>
<protein>
    <recommendedName>
        <fullName evidence="2">BZIP domain-containing protein</fullName>
    </recommendedName>
</protein>
<evidence type="ECO:0000256" key="1">
    <source>
        <dbReference type="SAM" id="MobiDB-lite"/>
    </source>
</evidence>
<dbReference type="InterPro" id="IPR004827">
    <property type="entry name" value="bZIP"/>
</dbReference>
<feature type="compositionally biased region" description="Basic and acidic residues" evidence="1">
    <location>
        <begin position="185"/>
        <end position="194"/>
    </location>
</feature>
<feature type="domain" description="BZIP" evidence="2">
    <location>
        <begin position="169"/>
        <end position="183"/>
    </location>
</feature>
<dbReference type="Gene3D" id="1.20.5.170">
    <property type="match status" value="1"/>
</dbReference>
<dbReference type="OrthoDB" id="2247093at2759"/>
<proteinExistence type="predicted"/>
<dbReference type="GO" id="GO:0003700">
    <property type="term" value="F:DNA-binding transcription factor activity"/>
    <property type="evidence" value="ECO:0007669"/>
    <property type="project" value="InterPro"/>
</dbReference>
<evidence type="ECO:0000259" key="2">
    <source>
        <dbReference type="PROSITE" id="PS00036"/>
    </source>
</evidence>
<reference evidence="3" key="1">
    <citation type="submission" date="2022-11" db="EMBL/GenBank/DDBJ databases">
        <authorList>
            <person name="Scott C."/>
            <person name="Bruce N."/>
        </authorList>
    </citation>
    <scope>NUCLEOTIDE SEQUENCE</scope>
</reference>
<name>A0A9P1H7I2_9PEZI</name>
<evidence type="ECO:0000313" key="4">
    <source>
        <dbReference type="Proteomes" id="UP000838763"/>
    </source>
</evidence>
<dbReference type="PROSITE" id="PS00036">
    <property type="entry name" value="BZIP_BASIC"/>
    <property type="match status" value="1"/>
</dbReference>
<keyword evidence="4" id="KW-1185">Reference proteome</keyword>
<comment type="caution">
    <text evidence="3">The sequence shown here is derived from an EMBL/GenBank/DDBJ whole genome shotgun (WGS) entry which is preliminary data.</text>
</comment>
<sequence length="266" mass="29127">MAPRRSGLYSLLNDGSSEYDMMSESDAHSGNTSDAPASTPPPEAILALHLIAPTGFEVQPHSLRVHTHILVHTMEASPQSRYHNGVGQPYQPYGAGHPGYSSPMAIGHGERGTPGAYHHAVHPGAGMSGAMMAGEAGLPAGMASLNKPVEDMFLVRIDTYTASKEAGDKRQKNADASARYRRRKADQAAEEKSKMAQLQEENRYLGGRVIDLTRQREFYRTERQALRELMLTVPELQEVAKNRPPTLCRRVKTDLMREGQSALLAP</sequence>
<feature type="region of interest" description="Disordered" evidence="1">
    <location>
        <begin position="165"/>
        <end position="195"/>
    </location>
</feature>
<dbReference type="AlphaFoldDB" id="A0A9P1H7I2"/>
<evidence type="ECO:0000313" key="3">
    <source>
        <dbReference type="EMBL" id="CAI4218284.1"/>
    </source>
</evidence>
<dbReference type="Proteomes" id="UP000838763">
    <property type="component" value="Unassembled WGS sequence"/>
</dbReference>